<dbReference type="InterPro" id="IPR052337">
    <property type="entry name" value="SAT4-like"/>
</dbReference>
<keyword evidence="3 7" id="KW-1133">Transmembrane helix</keyword>
<keyword evidence="4 7" id="KW-0472">Membrane</keyword>
<dbReference type="AlphaFoldDB" id="A0A364N6C4"/>
<dbReference type="InterPro" id="IPR049326">
    <property type="entry name" value="Rhodopsin_dom_fungi"/>
</dbReference>
<dbReference type="GO" id="GO:0016020">
    <property type="term" value="C:membrane"/>
    <property type="evidence" value="ECO:0007669"/>
    <property type="project" value="UniProtKB-SubCell"/>
</dbReference>
<evidence type="ECO:0000256" key="6">
    <source>
        <dbReference type="SAM" id="MobiDB-lite"/>
    </source>
</evidence>
<evidence type="ECO:0000256" key="1">
    <source>
        <dbReference type="ARBA" id="ARBA00004141"/>
    </source>
</evidence>
<feature type="region of interest" description="Disordered" evidence="6">
    <location>
        <begin position="444"/>
        <end position="482"/>
    </location>
</feature>
<feature type="transmembrane region" description="Helical" evidence="7">
    <location>
        <begin position="345"/>
        <end position="364"/>
    </location>
</feature>
<sequence>MADPMPMPPYSNKAAIYLGPVVSFGVVALFLVIARIYSRITRTGNLYLDDWIVIFAEPLSLIGICLAIASTAYGWGKPAAYFTPEDLKQTLRLQFALQTVWLITLWLVRLSVACSLLRFGTERLWRWPLYFIMGFQTLISASYFVIQFAQCTPISSNWDTGISSKCWNLDPIITYGWVIGAVYIAMDLTLSLMPIRLVRTLNRSQSEKMLIGVLMGLGLFATAVNCAKMSTFTSFGEGDVMQATIVPSLWAKLEEEVGIIATSLPWLKSPVENWLKKMGLLKEHQLTKPSCVADMSLPTVKDDGNGRSSDAGADSTKATAKGNGASAILCYGAIDVPLAQPRSLIFGHFFSGLIGVIIATIFQFDLEAEPFPPLQWLAASLATAIALVVMHLTKTTHPPAGATALLPCIDQHIWALRWYFLPVLLLSSTIVLRQYPKFWVAQIPPAPPAEKDEKVVEKKEFNEDSETGSGRDTLQDMERGPL</sequence>
<dbReference type="PANTHER" id="PTHR33048">
    <property type="entry name" value="PTH11-LIKE INTEGRAL MEMBRANE PROTEIN (AFU_ORTHOLOGUE AFUA_5G11245)"/>
    <property type="match status" value="1"/>
</dbReference>
<comment type="caution">
    <text evidence="10">The sequence shown here is derived from an EMBL/GenBank/DDBJ whole genome shotgun (WGS) entry which is preliminary data.</text>
</comment>
<protein>
    <submittedName>
        <fullName evidence="10">Hpp family protein</fullName>
    </submittedName>
</protein>
<feature type="transmembrane region" description="Helical" evidence="7">
    <location>
        <begin position="172"/>
        <end position="198"/>
    </location>
</feature>
<organism evidence="10 11">
    <name type="scientific">Stemphylium lycopersici</name>
    <name type="common">Tomato gray leaf spot disease fungus</name>
    <name type="synonym">Thyrospora lycopersici</name>
    <dbReference type="NCBI Taxonomy" id="183478"/>
    <lineage>
        <taxon>Eukaryota</taxon>
        <taxon>Fungi</taxon>
        <taxon>Dikarya</taxon>
        <taxon>Ascomycota</taxon>
        <taxon>Pezizomycotina</taxon>
        <taxon>Dothideomycetes</taxon>
        <taxon>Pleosporomycetidae</taxon>
        <taxon>Pleosporales</taxon>
        <taxon>Pleosporineae</taxon>
        <taxon>Pleosporaceae</taxon>
        <taxon>Stemphylium</taxon>
    </lineage>
</organism>
<dbReference type="EMBL" id="QGDH01000044">
    <property type="protein sequence ID" value="RAR12884.1"/>
    <property type="molecule type" value="Genomic_DNA"/>
</dbReference>
<dbReference type="OrthoDB" id="5278984at2759"/>
<name>A0A364N6C4_STELY</name>
<comment type="subcellular location">
    <subcellularLocation>
        <location evidence="1">Membrane</location>
        <topology evidence="1">Multi-pass membrane protein</topology>
    </subcellularLocation>
</comment>
<gene>
    <name evidence="10" type="ORF">DDE83_003803</name>
</gene>
<keyword evidence="11" id="KW-1185">Reference proteome</keyword>
<feature type="transmembrane region" description="Helical" evidence="7">
    <location>
        <begin position="376"/>
        <end position="393"/>
    </location>
</feature>
<feature type="compositionally biased region" description="Basic and acidic residues" evidence="6">
    <location>
        <begin position="473"/>
        <end position="482"/>
    </location>
</feature>
<evidence type="ECO:0000313" key="10">
    <source>
        <dbReference type="EMBL" id="RAR12884.1"/>
    </source>
</evidence>
<dbReference type="Pfam" id="PF20684">
    <property type="entry name" value="Fung_rhodopsin"/>
    <property type="match status" value="1"/>
</dbReference>
<feature type="compositionally biased region" description="Basic and acidic residues" evidence="6">
    <location>
        <begin position="449"/>
        <end position="462"/>
    </location>
</feature>
<evidence type="ECO:0000313" key="11">
    <source>
        <dbReference type="Proteomes" id="UP000249619"/>
    </source>
</evidence>
<evidence type="ECO:0000256" key="7">
    <source>
        <dbReference type="SAM" id="Phobius"/>
    </source>
</evidence>
<evidence type="ECO:0000256" key="4">
    <source>
        <dbReference type="ARBA" id="ARBA00023136"/>
    </source>
</evidence>
<feature type="transmembrane region" description="Helical" evidence="7">
    <location>
        <begin position="50"/>
        <end position="75"/>
    </location>
</feature>
<evidence type="ECO:0000259" key="8">
    <source>
        <dbReference type="Pfam" id="PF04982"/>
    </source>
</evidence>
<feature type="transmembrane region" description="Helical" evidence="7">
    <location>
        <begin position="129"/>
        <end position="149"/>
    </location>
</feature>
<proteinExistence type="inferred from homology"/>
<feature type="domain" description="HPP transmembrane region" evidence="8">
    <location>
        <begin position="324"/>
        <end position="432"/>
    </location>
</feature>
<evidence type="ECO:0000256" key="5">
    <source>
        <dbReference type="ARBA" id="ARBA00038359"/>
    </source>
</evidence>
<feature type="transmembrane region" description="Helical" evidence="7">
    <location>
        <begin position="14"/>
        <end position="38"/>
    </location>
</feature>
<evidence type="ECO:0000256" key="3">
    <source>
        <dbReference type="ARBA" id="ARBA00022989"/>
    </source>
</evidence>
<keyword evidence="2 7" id="KW-0812">Transmembrane</keyword>
<evidence type="ECO:0000256" key="2">
    <source>
        <dbReference type="ARBA" id="ARBA00022692"/>
    </source>
</evidence>
<dbReference type="Proteomes" id="UP000249619">
    <property type="component" value="Unassembled WGS sequence"/>
</dbReference>
<dbReference type="InterPro" id="IPR058581">
    <property type="entry name" value="TM_HPP"/>
</dbReference>
<comment type="similarity">
    <text evidence="5">Belongs to the SAT4 family.</text>
</comment>
<feature type="transmembrane region" description="Helical" evidence="7">
    <location>
        <begin position="95"/>
        <end position="117"/>
    </location>
</feature>
<feature type="transmembrane region" description="Helical" evidence="7">
    <location>
        <begin position="413"/>
        <end position="432"/>
    </location>
</feature>
<reference evidence="11" key="1">
    <citation type="submission" date="2018-05" db="EMBL/GenBank/DDBJ databases">
        <title>Draft genome sequence of Stemphylium lycopersici strain CIDEFI 213.</title>
        <authorList>
            <person name="Medina R."/>
            <person name="Franco M.E.E."/>
            <person name="Lucentini C.G."/>
            <person name="Saparrat M.C.N."/>
            <person name="Balatti P.A."/>
        </authorList>
    </citation>
    <scope>NUCLEOTIDE SEQUENCE [LARGE SCALE GENOMIC DNA]</scope>
    <source>
        <strain evidence="11">CIDEFI 213</strain>
    </source>
</reference>
<dbReference type="Pfam" id="PF04982">
    <property type="entry name" value="TM_HPP"/>
    <property type="match status" value="1"/>
</dbReference>
<feature type="domain" description="Rhodopsin" evidence="9">
    <location>
        <begin position="34"/>
        <end position="272"/>
    </location>
</feature>
<accession>A0A364N6C4</accession>
<dbReference type="PANTHER" id="PTHR33048:SF129">
    <property type="entry name" value="INTEGRAL MEMBRANE PROTEIN-RELATED"/>
    <property type="match status" value="1"/>
</dbReference>
<evidence type="ECO:0000259" key="9">
    <source>
        <dbReference type="Pfam" id="PF20684"/>
    </source>
</evidence>
<feature type="region of interest" description="Disordered" evidence="6">
    <location>
        <begin position="297"/>
        <end position="319"/>
    </location>
</feature>
<feature type="transmembrane region" description="Helical" evidence="7">
    <location>
        <begin position="210"/>
        <end position="231"/>
    </location>
</feature>